<accession>A0A9E7YQC7</accession>
<sequence length="923" mass="102095">MRRSSYAASQEMRMTLRVLLCLCLWALSSAAPNTRNVRWCVTSDTEEQKCNDLVTSCHVDEILLICVKKSSTEDCVRAISNGEADAISLDSKDVYKASLDPFNLKPIMTEAYSESEHTPCMRHRQSVLGGKIMKIGAFVPKCDEKGNYVPKQCHGSTGYCWCLNENGEEIEGTRTPPGNPGLTCENKANKPPCLKERQKLLSAKPSPAVFVPECDEKGNYRPQQSHVYSWCVDEYGEEVFGSRSFPGKPPKPCEASGETPCIKERNKVLSAAEPLLGAFVPDCDEKGYFSPLQSHGSTGYSWCVTKNGDEIKGTRTGPGQSPPTCEVPAPVTLHYAVAVVKKSSSFHLDQLKGKRSCHSAVGEAAGWVAPLNVLLKKKLLLWEEPEPKTIEKVASEIFSASCAPGAQEANLCEQCAGQEDKCTRGPGEPYYGDEGAFRCLREDKGDVAFVEDTALTGQYSDNFELLCPDNTRRPLSQYKICNFGRIPRHAVVTRSSGDKMKDITEYLLQAQKKECKLFSSTHGKDLLFEDTTSALIALPSAMDTFLFLGPDLFNGMKTLNGARPPQVNQQIRWCPQSKNEKKKCDDWSSVSGGAIKCTEPSSGLECIKMILKGEAEAVNLDIEHSYIALKCGLLPSVDEYRNKDDLIPCQIPGSEYSEFGSYRIVALVKKTDKDLTWNNLQGKKSCHTRAGDMIGWNIPVYLISKKTKNCDLGSYFSQSCAPGSPIDSNLCKLCIGDPQNPQANTKCSISDKEAYYGHEGAIRCLVEKGDVAFVPHTAIFENTDGKNPALWAKDLKSTDFELLCPDGSRAPVNDYKKCKLSGIANQIAITRPESVKDVVRIIQNQQSLYGRTGSQKDIFQMFSSSYGQNLLFSDRTQCLVEFDRMLDRDIMDDYFGKPFHKHLLRDNDCLPKSALASACSFHH</sequence>
<comment type="subunit">
    <text evidence="2">Monomer.</text>
</comment>
<dbReference type="AlphaFoldDB" id="A0A9E7YQC7"/>
<keyword evidence="10 11" id="KW-1015">Disulfide bond</keyword>
<evidence type="ECO:0000256" key="5">
    <source>
        <dbReference type="ARBA" id="ARBA00022525"/>
    </source>
</evidence>
<organism evidence="15">
    <name type="scientific">Ranitomeya imitator</name>
    <name type="common">mimic poison frog</name>
    <dbReference type="NCBI Taxonomy" id="111125"/>
    <lineage>
        <taxon>Eukaryota</taxon>
        <taxon>Metazoa</taxon>
        <taxon>Chordata</taxon>
        <taxon>Craniata</taxon>
        <taxon>Vertebrata</taxon>
        <taxon>Euteleostomi</taxon>
        <taxon>Amphibia</taxon>
        <taxon>Batrachia</taxon>
        <taxon>Anura</taxon>
        <taxon>Neobatrachia</taxon>
        <taxon>Hyloidea</taxon>
        <taxon>Dendrobatidae</taxon>
        <taxon>Dendrobatinae</taxon>
        <taxon>Ranitomeya</taxon>
    </lineage>
</organism>
<feature type="domain" description="Thyroglobulin type-1" evidence="13">
    <location>
        <begin position="195"/>
        <end position="253"/>
    </location>
</feature>
<keyword evidence="6" id="KW-0479">Metal-binding</keyword>
<keyword evidence="4" id="KW-0410">Iron transport</keyword>
<reference evidence="15" key="2">
    <citation type="submission" date="2022-08" db="EMBL/GenBank/DDBJ databases">
        <authorList>
            <person name="Chen Z."/>
            <person name="Zakrzewska S."/>
            <person name="Hajare H.S."/>
            <person name="Alvarez-Buylla A."/>
            <person name="Abderemane-Ali F."/>
            <person name="Bogan M."/>
            <person name="Ramirez D."/>
            <person name="O'Connell L.A."/>
            <person name="Du Bois J."/>
            <person name="Minor D.L. Jr."/>
        </authorList>
    </citation>
    <scope>NUCLEOTIDE SEQUENCE</scope>
</reference>
<evidence type="ECO:0000259" key="14">
    <source>
        <dbReference type="PROSITE" id="PS51408"/>
    </source>
</evidence>
<comment type="caution">
    <text evidence="11">Lacks conserved residue(s) required for the propagation of feature annotation.</text>
</comment>
<dbReference type="Pfam" id="PF00405">
    <property type="entry name" value="Transferrin"/>
    <property type="match status" value="3"/>
</dbReference>
<feature type="domain" description="Transferrin-like" evidence="14">
    <location>
        <begin position="571"/>
        <end position="899"/>
    </location>
</feature>
<comment type="subcellular location">
    <subcellularLocation>
        <location evidence="1">Secreted</location>
    </subcellularLocation>
</comment>
<dbReference type="PANTHER" id="PTHR11485">
    <property type="entry name" value="TRANSFERRIN"/>
    <property type="match status" value="1"/>
</dbReference>
<feature type="disulfide bond" evidence="11">
    <location>
        <begin position="153"/>
        <end position="160"/>
    </location>
</feature>
<evidence type="ECO:0000256" key="12">
    <source>
        <dbReference type="SAM" id="SignalP"/>
    </source>
</evidence>
<dbReference type="PROSITE" id="PS51408">
    <property type="entry name" value="TRANSFERRIN_LIKE_4"/>
    <property type="match status" value="2"/>
</dbReference>
<evidence type="ECO:0000256" key="11">
    <source>
        <dbReference type="PROSITE-ProRule" id="PRU00500"/>
    </source>
</evidence>
<dbReference type="SUPFAM" id="SSF53850">
    <property type="entry name" value="Periplasmic binding protein-like II"/>
    <property type="match status" value="2"/>
</dbReference>
<dbReference type="CDD" id="cd00191">
    <property type="entry name" value="TY"/>
    <property type="match status" value="3"/>
</dbReference>
<dbReference type="GO" id="GO:0055037">
    <property type="term" value="C:recycling endosome"/>
    <property type="evidence" value="ECO:0007669"/>
    <property type="project" value="TreeGrafter"/>
</dbReference>
<dbReference type="Gene3D" id="3.40.190.10">
    <property type="entry name" value="Periplasmic binding protein-like II"/>
    <property type="match status" value="4"/>
</dbReference>
<dbReference type="Pfam" id="PF00086">
    <property type="entry name" value="Thyroglobulin_1"/>
    <property type="match status" value="3"/>
</dbReference>
<dbReference type="InterPro" id="IPR000716">
    <property type="entry name" value="Thyroglobulin_1"/>
</dbReference>
<evidence type="ECO:0000259" key="13">
    <source>
        <dbReference type="PROSITE" id="PS51162"/>
    </source>
</evidence>
<proteinExistence type="evidence at transcript level"/>
<dbReference type="FunFam" id="3.40.190.10:FF:000095">
    <property type="entry name" value="Lactotransferrin"/>
    <property type="match status" value="1"/>
</dbReference>
<reference evidence="15" key="1">
    <citation type="journal article" date="2022" name="Proc. Natl. Acad. Sci. U.S.A.">
        <title>Definition of a saxitoxin (STX) binding code enables discovery and characterization of the anuran saxiphilin family.</title>
        <authorList>
            <person name="Chen Z."/>
            <person name="Zakrzewska S."/>
            <person name="Hajare H.S."/>
            <person name="Alvarez-Buylla A."/>
            <person name="Abderemane-Ali F."/>
            <person name="Bogan M."/>
            <person name="Ramirez D."/>
            <person name="O'Connell L.A."/>
            <person name="Du Bois J."/>
            <person name="Minor D.L."/>
        </authorList>
    </citation>
    <scope>NUCLEOTIDE SEQUENCE</scope>
</reference>
<dbReference type="GO" id="GO:0005615">
    <property type="term" value="C:extracellular space"/>
    <property type="evidence" value="ECO:0007669"/>
    <property type="project" value="TreeGrafter"/>
</dbReference>
<feature type="domain" description="Thyroglobulin type-1" evidence="13">
    <location>
        <begin position="258"/>
        <end position="325"/>
    </location>
</feature>
<name>A0A9E7YQC7_9NEOB</name>
<keyword evidence="7" id="KW-0677">Repeat</keyword>
<dbReference type="PROSITE" id="PS00484">
    <property type="entry name" value="THYROGLOBULIN_1_1"/>
    <property type="match status" value="1"/>
</dbReference>
<keyword evidence="3" id="KW-0813">Transport</keyword>
<dbReference type="InterPro" id="IPR018195">
    <property type="entry name" value="Transferrin_Fe_BS"/>
</dbReference>
<evidence type="ECO:0000256" key="9">
    <source>
        <dbReference type="ARBA" id="ARBA00023065"/>
    </source>
</evidence>
<keyword evidence="5" id="KW-0964">Secreted</keyword>
<dbReference type="GO" id="GO:0006826">
    <property type="term" value="P:iron ion transport"/>
    <property type="evidence" value="ECO:0007669"/>
    <property type="project" value="UniProtKB-KW"/>
</dbReference>
<evidence type="ECO:0000256" key="6">
    <source>
        <dbReference type="ARBA" id="ARBA00022723"/>
    </source>
</evidence>
<dbReference type="PROSITE" id="PS00205">
    <property type="entry name" value="TRANSFERRIN_LIKE_1"/>
    <property type="match status" value="1"/>
</dbReference>
<evidence type="ECO:0000256" key="1">
    <source>
        <dbReference type="ARBA" id="ARBA00004613"/>
    </source>
</evidence>
<dbReference type="InterPro" id="IPR001156">
    <property type="entry name" value="Transferrin-like_dom"/>
</dbReference>
<dbReference type="GO" id="GO:0019731">
    <property type="term" value="P:antibacterial humoral response"/>
    <property type="evidence" value="ECO:0007669"/>
    <property type="project" value="TreeGrafter"/>
</dbReference>
<dbReference type="GO" id="GO:0005886">
    <property type="term" value="C:plasma membrane"/>
    <property type="evidence" value="ECO:0007669"/>
    <property type="project" value="TreeGrafter"/>
</dbReference>
<protein>
    <submittedName>
        <fullName evidence="15">Saxiphilin</fullName>
    </submittedName>
</protein>
<feature type="chain" id="PRO_5038957770" evidence="12">
    <location>
        <begin position="31"/>
        <end position="923"/>
    </location>
</feature>
<evidence type="ECO:0000256" key="4">
    <source>
        <dbReference type="ARBA" id="ARBA00022496"/>
    </source>
</evidence>
<evidence type="ECO:0000256" key="7">
    <source>
        <dbReference type="ARBA" id="ARBA00022737"/>
    </source>
</evidence>
<dbReference type="SMART" id="SM00094">
    <property type="entry name" value="TR_FER"/>
    <property type="match status" value="2"/>
</dbReference>
<evidence type="ECO:0000256" key="8">
    <source>
        <dbReference type="ARBA" id="ARBA00023004"/>
    </source>
</evidence>
<keyword evidence="9" id="KW-0406">Ion transport</keyword>
<evidence type="ECO:0000256" key="2">
    <source>
        <dbReference type="ARBA" id="ARBA00011245"/>
    </source>
</evidence>
<dbReference type="EMBL" id="OP265193">
    <property type="protein sequence ID" value="UZF13187.1"/>
    <property type="molecule type" value="mRNA"/>
</dbReference>
<dbReference type="PANTHER" id="PTHR11485:SF31">
    <property type="entry name" value="SEROTRANSFERRIN"/>
    <property type="match status" value="1"/>
</dbReference>
<keyword evidence="8" id="KW-0408">Iron</keyword>
<evidence type="ECO:0000313" key="15">
    <source>
        <dbReference type="EMBL" id="UZF13187.1"/>
    </source>
</evidence>
<feature type="domain" description="Transferrin-like" evidence="14">
    <location>
        <begin position="37"/>
        <end position="561"/>
    </location>
</feature>
<dbReference type="SMART" id="SM00211">
    <property type="entry name" value="TY"/>
    <property type="match status" value="3"/>
</dbReference>
<feature type="domain" description="Thyroglobulin type-1" evidence="13">
    <location>
        <begin position="117"/>
        <end position="193"/>
    </location>
</feature>
<dbReference type="InterPro" id="IPR036857">
    <property type="entry name" value="Thyroglobulin_1_sf"/>
</dbReference>
<dbReference type="PRINTS" id="PR00422">
    <property type="entry name" value="TRANSFERRIN"/>
</dbReference>
<feature type="signal peptide" evidence="12">
    <location>
        <begin position="1"/>
        <end position="30"/>
    </location>
</feature>
<dbReference type="Gene3D" id="4.10.800.10">
    <property type="entry name" value="Thyroglobulin type-1"/>
    <property type="match status" value="2"/>
</dbReference>
<evidence type="ECO:0000256" key="3">
    <source>
        <dbReference type="ARBA" id="ARBA00022448"/>
    </source>
</evidence>
<keyword evidence="12" id="KW-0732">Signal</keyword>
<evidence type="ECO:0000256" key="10">
    <source>
        <dbReference type="ARBA" id="ARBA00023157"/>
    </source>
</evidence>
<dbReference type="GO" id="GO:0046872">
    <property type="term" value="F:metal ion binding"/>
    <property type="evidence" value="ECO:0007669"/>
    <property type="project" value="UniProtKB-KW"/>
</dbReference>
<dbReference type="PROSITE" id="PS51162">
    <property type="entry name" value="THYROGLOBULIN_1_2"/>
    <property type="match status" value="3"/>
</dbReference>
<dbReference type="GO" id="GO:0005769">
    <property type="term" value="C:early endosome"/>
    <property type="evidence" value="ECO:0007669"/>
    <property type="project" value="TreeGrafter"/>
</dbReference>
<dbReference type="SUPFAM" id="SSF57610">
    <property type="entry name" value="Thyroglobulin type-1 domain"/>
    <property type="match status" value="3"/>
</dbReference>